<evidence type="ECO:0000313" key="1">
    <source>
        <dbReference type="EMBL" id="MEJ8635959.1"/>
    </source>
</evidence>
<proteinExistence type="predicted"/>
<evidence type="ECO:0000313" key="2">
    <source>
        <dbReference type="Proteomes" id="UP001377168"/>
    </source>
</evidence>
<accession>A0ACC6PX54</accession>
<comment type="caution">
    <text evidence="1">The sequence shown here is derived from an EMBL/GenBank/DDBJ whole genome shotgun (WGS) entry which is preliminary data.</text>
</comment>
<protein>
    <submittedName>
        <fullName evidence="1">Alpha/beta hydrolase</fullName>
    </submittedName>
</protein>
<name>A0ACC6PX54_9ACTN</name>
<reference evidence="1" key="1">
    <citation type="submission" date="2024-03" db="EMBL/GenBank/DDBJ databases">
        <title>Novel Streptomyces species of biotechnological and ecological value are a feature of Machair soil.</title>
        <authorList>
            <person name="Prole J.R."/>
            <person name="Goodfellow M."/>
            <person name="Allenby N."/>
            <person name="Ward A.C."/>
        </authorList>
    </citation>
    <scope>NUCLEOTIDE SEQUENCE</scope>
    <source>
        <strain evidence="1">MS2.AVA.5</strain>
    </source>
</reference>
<keyword evidence="1" id="KW-0378">Hydrolase</keyword>
<sequence length="324" mass="35704">MAADTISTHPPVLGMNPVPGQASDDRPAERQVEERDFTFAGFRYTCRVARGARPGAEPILVLGGSSQDRFSWTRHEKWLSHAHSVITVDLPGYGSADFLPATYGIDFLAAAVRDLLDSLELPRVHLVGACYGGAIGLRFAQHYPDHVARLMLVGMTTRIPDDYAAAMVRWDGMIREGQTETIARELADRFMSPPGTGRVRKHAAVARLVHQQIASQNPEQLRKSAEHNTRLMRHEWYRPEPVPHIPNLVVTGEHDTLTTPAMGRDVAACFPAGRFMTIDETDHLAPVERIADFADLVTRFCADRTLEGLSYAAEPESVAFAGAS</sequence>
<keyword evidence="2" id="KW-1185">Reference proteome</keyword>
<dbReference type="EMBL" id="JBBKAJ010000022">
    <property type="protein sequence ID" value="MEJ8635959.1"/>
    <property type="molecule type" value="Genomic_DNA"/>
</dbReference>
<organism evidence="1 2">
    <name type="scientific">Streptomyces achmelvichensis</name>
    <dbReference type="NCBI Taxonomy" id="3134111"/>
    <lineage>
        <taxon>Bacteria</taxon>
        <taxon>Bacillati</taxon>
        <taxon>Actinomycetota</taxon>
        <taxon>Actinomycetes</taxon>
        <taxon>Kitasatosporales</taxon>
        <taxon>Streptomycetaceae</taxon>
        <taxon>Streptomyces</taxon>
    </lineage>
</organism>
<dbReference type="Proteomes" id="UP001377168">
    <property type="component" value="Unassembled WGS sequence"/>
</dbReference>
<gene>
    <name evidence="1" type="ORF">WKI67_21580</name>
</gene>